<dbReference type="EMBL" id="CADCTX010000505">
    <property type="protein sequence ID" value="CAA9324250.1"/>
    <property type="molecule type" value="Genomic_DNA"/>
</dbReference>
<protein>
    <submittedName>
        <fullName evidence="2">Uncharacterized protein</fullName>
    </submittedName>
</protein>
<evidence type="ECO:0000313" key="2">
    <source>
        <dbReference type="EMBL" id="CAA9324250.1"/>
    </source>
</evidence>
<gene>
    <name evidence="2" type="ORF">AVDCRST_MAG40-1611</name>
</gene>
<reference evidence="2" key="1">
    <citation type="submission" date="2020-02" db="EMBL/GenBank/DDBJ databases">
        <authorList>
            <person name="Meier V. D."/>
        </authorList>
    </citation>
    <scope>NUCLEOTIDE SEQUENCE</scope>
    <source>
        <strain evidence="2">AVDCRST_MAG40</strain>
    </source>
</reference>
<name>A0A6J4L6C4_9BACT</name>
<feature type="region of interest" description="Disordered" evidence="1">
    <location>
        <begin position="1"/>
        <end position="47"/>
    </location>
</feature>
<feature type="compositionally biased region" description="Low complexity" evidence="1">
    <location>
        <begin position="1"/>
        <end position="13"/>
    </location>
</feature>
<proteinExistence type="predicted"/>
<feature type="non-terminal residue" evidence="2">
    <location>
        <position position="1"/>
    </location>
</feature>
<evidence type="ECO:0000256" key="1">
    <source>
        <dbReference type="SAM" id="MobiDB-lite"/>
    </source>
</evidence>
<organism evidence="2">
    <name type="scientific">uncultured Gemmatimonadaceae bacterium</name>
    <dbReference type="NCBI Taxonomy" id="246130"/>
    <lineage>
        <taxon>Bacteria</taxon>
        <taxon>Pseudomonadati</taxon>
        <taxon>Gemmatimonadota</taxon>
        <taxon>Gemmatimonadia</taxon>
        <taxon>Gemmatimonadales</taxon>
        <taxon>Gemmatimonadaceae</taxon>
        <taxon>environmental samples</taxon>
    </lineage>
</organism>
<accession>A0A6J4L6C4</accession>
<dbReference type="AlphaFoldDB" id="A0A6J4L6C4"/>
<feature type="non-terminal residue" evidence="2">
    <location>
        <position position="47"/>
    </location>
</feature>
<sequence>ARAARADAPNVATRRVRLVPLETPAPAPRAGGPLPAPPATKSRGATV</sequence>